<evidence type="ECO:0000313" key="2">
    <source>
        <dbReference type="Proteomes" id="UP001231915"/>
    </source>
</evidence>
<dbReference type="EMBL" id="JASJUT010000013">
    <property type="protein sequence ID" value="MDK2597904.1"/>
    <property type="molecule type" value="Genomic_DNA"/>
</dbReference>
<dbReference type="RefSeq" id="WP_284138534.1">
    <property type="nucleotide sequence ID" value="NZ_JASJUT010000013.1"/>
</dbReference>
<protein>
    <submittedName>
        <fullName evidence="1">DUF2586 domain-containing protein</fullName>
    </submittedName>
</protein>
<evidence type="ECO:0000313" key="1">
    <source>
        <dbReference type="EMBL" id="MDK2597904.1"/>
    </source>
</evidence>
<accession>A0ABT7ES77</accession>
<sequence>MALGRVAVHNLNQGQGDIKAIERHVLFVGRAAGEGEQSQLFSVGAQTDLNAVLQDSTLRQQVKAAQLNAGQNWTAAVYPMAADETLAEAIEHANAAQSFEMVVVCIEMTQPTELNDIHALMVSQQASRGRFMCALVAVPGIDEQTQSWPEYEAACTTLQNNLAAHLVVAVPQLHGNNLGVLAGRLCDHSVSIADSPMRVETGSVRGLGEPPKDKNGAVLSLATLNTLATSRFSVPQTYADFEGTYWSNAQTLDAIGGDYQYLEHLRAVHKASREVRVLAIRRVANRALNSTPASIEMNKTYFMRPLRAMSKSVKINGVVFPGDITPPKEGDISITWPTNKKVAIYMVVRPYNSPKDISVNIMLDLSNE</sequence>
<dbReference type="InterPro" id="IPR019694">
    <property type="entry name" value="Phage_HP1_Orf23"/>
</dbReference>
<gene>
    <name evidence="1" type="ORF">QNM18_22830</name>
</gene>
<name>A0ABT7ES77_9GAMM</name>
<proteinExistence type="predicted"/>
<comment type="caution">
    <text evidence="1">The sequence shown here is derived from an EMBL/GenBank/DDBJ whole genome shotgun (WGS) entry which is preliminary data.</text>
</comment>
<keyword evidence="2" id="KW-1185">Reference proteome</keyword>
<dbReference type="Pfam" id="PF10758">
    <property type="entry name" value="DUF2586"/>
    <property type="match status" value="1"/>
</dbReference>
<organism evidence="1 2">
    <name type="scientific">Pseudoalteromonas obscura</name>
    <dbReference type="NCBI Taxonomy" id="3048491"/>
    <lineage>
        <taxon>Bacteria</taxon>
        <taxon>Pseudomonadati</taxon>
        <taxon>Pseudomonadota</taxon>
        <taxon>Gammaproteobacteria</taxon>
        <taxon>Alteromonadales</taxon>
        <taxon>Pseudoalteromonadaceae</taxon>
        <taxon>Pseudoalteromonas</taxon>
    </lineage>
</organism>
<dbReference type="Proteomes" id="UP001231915">
    <property type="component" value="Unassembled WGS sequence"/>
</dbReference>
<reference evidence="1 2" key="1">
    <citation type="submission" date="2023-05" db="EMBL/GenBank/DDBJ databases">
        <title>Pseudoalteromonas ardens sp. nov., Pseudoalteromonas obscura sp. nov., and Pseudoalteromonas umbrosa sp. nov., isolated from the coral Montipora capitata.</title>
        <authorList>
            <person name="Thomas E.M."/>
            <person name="Smith E.M."/>
            <person name="Papke E."/>
            <person name="Shlafstein M.D."/>
            <person name="Oline D.K."/>
            <person name="Videau P."/>
            <person name="Saw J.H."/>
            <person name="Strangman W.K."/>
            <person name="Ushijima B."/>
        </authorList>
    </citation>
    <scope>NUCLEOTIDE SEQUENCE [LARGE SCALE GENOMIC DNA]</scope>
    <source>
        <strain evidence="1 2">P94</strain>
    </source>
</reference>